<evidence type="ECO:0000313" key="2">
    <source>
        <dbReference type="EMBL" id="KAK7808564.1"/>
    </source>
</evidence>
<accession>A0AAW0I2K3</accession>
<sequence>MRPGAPRLVHSGPETPPLPGLPPPLPPTWLQRSAQAGPAGGREGAGRAEREKHRAPRNKSPGQPVQAADLSAILVQESLHPLRLQGMHLASGERFMMFSI</sequence>
<dbReference type="EMBL" id="JBBHLL010000236">
    <property type="protein sequence ID" value="KAK7808564.1"/>
    <property type="molecule type" value="Genomic_DNA"/>
</dbReference>
<gene>
    <name evidence="2" type="ORF">U0070_027353</name>
</gene>
<keyword evidence="3" id="KW-1185">Reference proteome</keyword>
<reference evidence="2 3" key="1">
    <citation type="journal article" date="2023" name="bioRxiv">
        <title>Conserved and derived expression patterns and positive selection on dental genes reveal complex evolutionary context of ever-growing rodent molars.</title>
        <authorList>
            <person name="Calamari Z.T."/>
            <person name="Song A."/>
            <person name="Cohen E."/>
            <person name="Akter M."/>
            <person name="Roy R.D."/>
            <person name="Hallikas O."/>
            <person name="Christensen M.M."/>
            <person name="Li P."/>
            <person name="Marangoni P."/>
            <person name="Jernvall J."/>
            <person name="Klein O.D."/>
        </authorList>
    </citation>
    <scope>NUCLEOTIDE SEQUENCE [LARGE SCALE GENOMIC DNA]</scope>
    <source>
        <strain evidence="2">V071</strain>
    </source>
</reference>
<feature type="compositionally biased region" description="Pro residues" evidence="1">
    <location>
        <begin position="14"/>
        <end position="27"/>
    </location>
</feature>
<feature type="region of interest" description="Disordered" evidence="1">
    <location>
        <begin position="1"/>
        <end position="68"/>
    </location>
</feature>
<evidence type="ECO:0000256" key="1">
    <source>
        <dbReference type="SAM" id="MobiDB-lite"/>
    </source>
</evidence>
<dbReference type="Proteomes" id="UP001488838">
    <property type="component" value="Unassembled WGS sequence"/>
</dbReference>
<proteinExistence type="predicted"/>
<comment type="caution">
    <text evidence="2">The sequence shown here is derived from an EMBL/GenBank/DDBJ whole genome shotgun (WGS) entry which is preliminary data.</text>
</comment>
<dbReference type="AlphaFoldDB" id="A0AAW0I2K3"/>
<name>A0AAW0I2K3_MYOGA</name>
<protein>
    <submittedName>
        <fullName evidence="2">Uncharacterized protein</fullName>
    </submittedName>
</protein>
<organism evidence="2 3">
    <name type="scientific">Myodes glareolus</name>
    <name type="common">Bank vole</name>
    <name type="synonym">Clethrionomys glareolus</name>
    <dbReference type="NCBI Taxonomy" id="447135"/>
    <lineage>
        <taxon>Eukaryota</taxon>
        <taxon>Metazoa</taxon>
        <taxon>Chordata</taxon>
        <taxon>Craniata</taxon>
        <taxon>Vertebrata</taxon>
        <taxon>Euteleostomi</taxon>
        <taxon>Mammalia</taxon>
        <taxon>Eutheria</taxon>
        <taxon>Euarchontoglires</taxon>
        <taxon>Glires</taxon>
        <taxon>Rodentia</taxon>
        <taxon>Myomorpha</taxon>
        <taxon>Muroidea</taxon>
        <taxon>Cricetidae</taxon>
        <taxon>Arvicolinae</taxon>
        <taxon>Myodes</taxon>
    </lineage>
</organism>
<evidence type="ECO:0000313" key="3">
    <source>
        <dbReference type="Proteomes" id="UP001488838"/>
    </source>
</evidence>